<dbReference type="PANTHER" id="PTHR42940">
    <property type="entry name" value="ALCOHOL DEHYDROGENASE 1-RELATED"/>
    <property type="match status" value="1"/>
</dbReference>
<dbReference type="Proteomes" id="UP000045285">
    <property type="component" value="Unassembled WGS sequence"/>
</dbReference>
<dbReference type="InterPro" id="IPR036291">
    <property type="entry name" value="NAD(P)-bd_dom_sf"/>
</dbReference>
<keyword evidence="2" id="KW-0479">Metal-binding</keyword>
<dbReference type="STRING" id="69974.MPLDJ20_20236"/>
<evidence type="ECO:0000256" key="3">
    <source>
        <dbReference type="ARBA" id="ARBA00022833"/>
    </source>
</evidence>
<keyword evidence="7" id="KW-1185">Reference proteome</keyword>
<accession>A0A090DVF0</accession>
<keyword evidence="3" id="KW-0862">Zinc</keyword>
<proteinExistence type="predicted"/>
<evidence type="ECO:0000256" key="4">
    <source>
        <dbReference type="ARBA" id="ARBA00023002"/>
    </source>
</evidence>
<dbReference type="Gene3D" id="3.90.180.10">
    <property type="entry name" value="Medium-chain alcohol dehydrogenases, catalytic domain"/>
    <property type="match status" value="1"/>
</dbReference>
<feature type="domain" description="Alcohol dehydrogenase-like C-terminal" evidence="5">
    <location>
        <begin position="52"/>
        <end position="165"/>
    </location>
</feature>
<comment type="cofactor">
    <cofactor evidence="1">
        <name>Zn(2+)</name>
        <dbReference type="ChEBI" id="CHEBI:29105"/>
    </cofactor>
</comment>
<protein>
    <recommendedName>
        <fullName evidence="5">Alcohol dehydrogenase-like C-terminal domain-containing protein</fullName>
    </recommendedName>
</protein>
<gene>
    <name evidence="6" type="ORF">MPL3356_340135</name>
</gene>
<name>A0A090DVF0_MESPL</name>
<dbReference type="GO" id="GO:0004022">
    <property type="term" value="F:alcohol dehydrogenase (NAD+) activity"/>
    <property type="evidence" value="ECO:0007669"/>
    <property type="project" value="TreeGrafter"/>
</dbReference>
<reference evidence="7" key="1">
    <citation type="submission" date="2014-08" db="EMBL/GenBank/DDBJ databases">
        <authorList>
            <person name="Moulin L."/>
        </authorList>
    </citation>
    <scope>NUCLEOTIDE SEQUENCE [LARGE SCALE GENOMIC DNA]</scope>
</reference>
<dbReference type="GO" id="GO:0046872">
    <property type="term" value="F:metal ion binding"/>
    <property type="evidence" value="ECO:0007669"/>
    <property type="project" value="UniProtKB-KW"/>
</dbReference>
<dbReference type="Pfam" id="PF00107">
    <property type="entry name" value="ADH_zinc_N"/>
    <property type="match status" value="1"/>
</dbReference>
<sequence>MANPGPTRKSVAFASPKETKAKIAPAAAPFWILTSVTSMKARIRLAPWCFSILVKMGLREVAVGRGEDIAADARKLGACRYLDANKENAADALNGMGGAKAILTTTGNSAAIAALMPALAPEGHLVVLGVGKDPLPVSTGYLVGAQRGIIGSITGSPFENEKTLDFSVLTGVRPMIETMPLERAAEAVQK</sequence>
<dbReference type="SUPFAM" id="SSF51735">
    <property type="entry name" value="NAD(P)-binding Rossmann-fold domains"/>
    <property type="match status" value="1"/>
</dbReference>
<dbReference type="PANTHER" id="PTHR42940:SF7">
    <property type="entry name" value="ALCOHOL DEHYDROGENASE-LIKE N-TERMINAL DOMAIN-CONTAINING PROTEIN"/>
    <property type="match status" value="1"/>
</dbReference>
<keyword evidence="4" id="KW-0560">Oxidoreductase</keyword>
<evidence type="ECO:0000256" key="1">
    <source>
        <dbReference type="ARBA" id="ARBA00001947"/>
    </source>
</evidence>
<dbReference type="EMBL" id="CCMZ01000028">
    <property type="protein sequence ID" value="CDX21007.1"/>
    <property type="molecule type" value="Genomic_DNA"/>
</dbReference>
<evidence type="ECO:0000313" key="6">
    <source>
        <dbReference type="EMBL" id="CDX21007.1"/>
    </source>
</evidence>
<evidence type="ECO:0000256" key="2">
    <source>
        <dbReference type="ARBA" id="ARBA00022723"/>
    </source>
</evidence>
<evidence type="ECO:0000313" key="7">
    <source>
        <dbReference type="Proteomes" id="UP000045285"/>
    </source>
</evidence>
<dbReference type="Gene3D" id="3.40.50.720">
    <property type="entry name" value="NAD(P)-binding Rossmann-like Domain"/>
    <property type="match status" value="1"/>
</dbReference>
<dbReference type="GO" id="GO:0005737">
    <property type="term" value="C:cytoplasm"/>
    <property type="evidence" value="ECO:0007669"/>
    <property type="project" value="TreeGrafter"/>
</dbReference>
<organism evidence="6 7">
    <name type="scientific">Mesorhizobium plurifarium</name>
    <dbReference type="NCBI Taxonomy" id="69974"/>
    <lineage>
        <taxon>Bacteria</taxon>
        <taxon>Pseudomonadati</taxon>
        <taxon>Pseudomonadota</taxon>
        <taxon>Alphaproteobacteria</taxon>
        <taxon>Hyphomicrobiales</taxon>
        <taxon>Phyllobacteriaceae</taxon>
        <taxon>Mesorhizobium</taxon>
    </lineage>
</organism>
<evidence type="ECO:0000259" key="5">
    <source>
        <dbReference type="Pfam" id="PF00107"/>
    </source>
</evidence>
<dbReference type="InterPro" id="IPR013149">
    <property type="entry name" value="ADH-like_C"/>
</dbReference>
<dbReference type="AlphaFoldDB" id="A0A090DVF0"/>